<evidence type="ECO:0000256" key="2">
    <source>
        <dbReference type="ARBA" id="ARBA00022670"/>
    </source>
</evidence>
<dbReference type="InterPro" id="IPR029045">
    <property type="entry name" value="ClpP/crotonase-like_dom_sf"/>
</dbReference>
<dbReference type="Gene3D" id="3.90.226.10">
    <property type="entry name" value="2-enoyl-CoA Hydratase, Chain A, domain 1"/>
    <property type="match status" value="1"/>
</dbReference>
<evidence type="ECO:0000313" key="7">
    <source>
        <dbReference type="EMBL" id="PNY80202.1"/>
    </source>
</evidence>
<accession>A0A2K3UUJ4</accession>
<dbReference type="SMART" id="SM00245">
    <property type="entry name" value="TSPc"/>
    <property type="match status" value="1"/>
</dbReference>
<dbReference type="NCBIfam" id="TIGR00225">
    <property type="entry name" value="prc"/>
    <property type="match status" value="1"/>
</dbReference>
<comment type="similarity">
    <text evidence="1 5">Belongs to the peptidase S41A family.</text>
</comment>
<dbReference type="SMART" id="SM00228">
    <property type="entry name" value="PDZ"/>
    <property type="match status" value="1"/>
</dbReference>
<keyword evidence="3 5" id="KW-0378">Hydrolase</keyword>
<dbReference type="Gene3D" id="3.30.750.44">
    <property type="match status" value="1"/>
</dbReference>
<dbReference type="PANTHER" id="PTHR32060:SF30">
    <property type="entry name" value="CARBOXY-TERMINAL PROCESSING PROTEASE CTPA"/>
    <property type="match status" value="1"/>
</dbReference>
<keyword evidence="8" id="KW-1185">Reference proteome</keyword>
<dbReference type="Pfam" id="PF03572">
    <property type="entry name" value="Peptidase_S41"/>
    <property type="match status" value="1"/>
</dbReference>
<organism evidence="7 8">
    <name type="scientific">Deinococcus koreensis</name>
    <dbReference type="NCBI Taxonomy" id="2054903"/>
    <lineage>
        <taxon>Bacteria</taxon>
        <taxon>Thermotogati</taxon>
        <taxon>Deinococcota</taxon>
        <taxon>Deinococci</taxon>
        <taxon>Deinococcales</taxon>
        <taxon>Deinococcaceae</taxon>
        <taxon>Deinococcus</taxon>
    </lineage>
</organism>
<gene>
    <name evidence="7" type="ORF">CVO96_01465</name>
</gene>
<dbReference type="CDD" id="cd07560">
    <property type="entry name" value="Peptidase_S41_CPP"/>
    <property type="match status" value="1"/>
</dbReference>
<evidence type="ECO:0000259" key="6">
    <source>
        <dbReference type="PROSITE" id="PS50106"/>
    </source>
</evidence>
<evidence type="ECO:0000313" key="8">
    <source>
        <dbReference type="Proteomes" id="UP000236379"/>
    </source>
</evidence>
<dbReference type="GO" id="GO:0008236">
    <property type="term" value="F:serine-type peptidase activity"/>
    <property type="evidence" value="ECO:0007669"/>
    <property type="project" value="UniProtKB-KW"/>
</dbReference>
<dbReference type="PANTHER" id="PTHR32060">
    <property type="entry name" value="TAIL-SPECIFIC PROTEASE"/>
    <property type="match status" value="1"/>
</dbReference>
<evidence type="ECO:0000256" key="1">
    <source>
        <dbReference type="ARBA" id="ARBA00009179"/>
    </source>
</evidence>
<dbReference type="CDD" id="cd06782">
    <property type="entry name" value="cpPDZ_CPP-like"/>
    <property type="match status" value="1"/>
</dbReference>
<keyword evidence="2 5" id="KW-0645">Protease</keyword>
<dbReference type="InterPro" id="IPR004447">
    <property type="entry name" value="Peptidase_S41A"/>
</dbReference>
<dbReference type="PROSITE" id="PS50106">
    <property type="entry name" value="PDZ"/>
    <property type="match status" value="1"/>
</dbReference>
<dbReference type="OrthoDB" id="9812068at2"/>
<feature type="domain" description="PDZ" evidence="6">
    <location>
        <begin position="138"/>
        <end position="203"/>
    </location>
</feature>
<comment type="caution">
    <text evidence="7">The sequence shown here is derived from an EMBL/GenBank/DDBJ whole genome shotgun (WGS) entry which is preliminary data.</text>
</comment>
<evidence type="ECO:0000256" key="5">
    <source>
        <dbReference type="RuleBase" id="RU004404"/>
    </source>
</evidence>
<reference evidence="7 8" key="1">
    <citation type="submission" date="2018-01" db="EMBL/GenBank/DDBJ databases">
        <title>Deinococcus koreensis sp. nov., a radiation-resistant bacterium isolated from river water.</title>
        <authorList>
            <person name="Choi A."/>
        </authorList>
    </citation>
    <scope>NUCLEOTIDE SEQUENCE [LARGE SCALE GENOMIC DNA]</scope>
    <source>
        <strain evidence="7 8">SJW1-2</strain>
    </source>
</reference>
<protein>
    <submittedName>
        <fullName evidence="7">S41 family peptidase</fullName>
    </submittedName>
</protein>
<proteinExistence type="inferred from homology"/>
<evidence type="ECO:0000256" key="4">
    <source>
        <dbReference type="ARBA" id="ARBA00022825"/>
    </source>
</evidence>
<dbReference type="SUPFAM" id="SSF50156">
    <property type="entry name" value="PDZ domain-like"/>
    <property type="match status" value="1"/>
</dbReference>
<dbReference type="GO" id="GO:0030288">
    <property type="term" value="C:outer membrane-bounded periplasmic space"/>
    <property type="evidence" value="ECO:0007669"/>
    <property type="project" value="TreeGrafter"/>
</dbReference>
<dbReference type="GO" id="GO:0006508">
    <property type="term" value="P:proteolysis"/>
    <property type="evidence" value="ECO:0007669"/>
    <property type="project" value="UniProtKB-KW"/>
</dbReference>
<dbReference type="AlphaFoldDB" id="A0A2K3UUJ4"/>
<dbReference type="InterPro" id="IPR036034">
    <property type="entry name" value="PDZ_sf"/>
</dbReference>
<name>A0A2K3UUJ4_9DEIO</name>
<dbReference type="InterPro" id="IPR001478">
    <property type="entry name" value="PDZ"/>
</dbReference>
<dbReference type="Pfam" id="PF17820">
    <property type="entry name" value="PDZ_6"/>
    <property type="match status" value="1"/>
</dbReference>
<dbReference type="GO" id="GO:0007165">
    <property type="term" value="P:signal transduction"/>
    <property type="evidence" value="ECO:0007669"/>
    <property type="project" value="TreeGrafter"/>
</dbReference>
<dbReference type="InterPro" id="IPR041489">
    <property type="entry name" value="PDZ_6"/>
</dbReference>
<dbReference type="SUPFAM" id="SSF52096">
    <property type="entry name" value="ClpP/crotonase"/>
    <property type="match status" value="1"/>
</dbReference>
<dbReference type="Gene3D" id="2.30.42.10">
    <property type="match status" value="1"/>
</dbReference>
<dbReference type="EMBL" id="PPPD01000001">
    <property type="protein sequence ID" value="PNY80202.1"/>
    <property type="molecule type" value="Genomic_DNA"/>
</dbReference>
<evidence type="ECO:0000256" key="3">
    <source>
        <dbReference type="ARBA" id="ARBA00022801"/>
    </source>
</evidence>
<dbReference type="InterPro" id="IPR005151">
    <property type="entry name" value="Tail-specific_protease"/>
</dbReference>
<keyword evidence="4 5" id="KW-0720">Serine protease</keyword>
<sequence>MLVAQHSPAPPLNHEDCADLGPGVLIRPVIPPPFPLTWRLYPDRVNGKRLTLVLTVAAATAAVAYAQLGAYTQTQLSATPTGKTLLEVIGDLNRYYLHPVDQEKLLRGAINGAIGSLDDEFTYYSQPEDTAIDAENLNGEFFGIGVQLLAANADGTGGKVDNVFRGGSASAAGVQIGDVFVKIGDQDVIGKKLNEIVRLVRGAKGTTVNITFARDGKPYAVKMQRQPVTIVSVETTVLPGNIGYIGLNTFYNEKVSQQFNAAVADMKKKGVQKLILDMRDNGGGLLNAGVDVADQFLQQGPIVSLRDRSGKREVYGVAKAAASDYTGKLVVLLNKNSASASEVVAGALQDNARAQIVGEQSFGKGVAQIPIDNLPDGGKVAIVNSAWLTPKNREIHKKGITPDVKVADTRYTVPLNFTGGGLKAGEKVTLTVAGKPVTVTADKEGKFTYAAEAKRPSRSAAQGEAVLDVNGDAILKKGLELLK</sequence>
<dbReference type="GO" id="GO:0004175">
    <property type="term" value="F:endopeptidase activity"/>
    <property type="evidence" value="ECO:0007669"/>
    <property type="project" value="TreeGrafter"/>
</dbReference>
<dbReference type="Proteomes" id="UP000236379">
    <property type="component" value="Unassembled WGS sequence"/>
</dbReference>